<gene>
    <name evidence="1" type="ORF">FIBSPDRAFT_857868</name>
</gene>
<evidence type="ECO:0000313" key="2">
    <source>
        <dbReference type="Proteomes" id="UP000076532"/>
    </source>
</evidence>
<proteinExistence type="predicted"/>
<evidence type="ECO:0000313" key="1">
    <source>
        <dbReference type="EMBL" id="KZP23732.1"/>
    </source>
</evidence>
<dbReference type="OrthoDB" id="3047947at2759"/>
<dbReference type="EMBL" id="KV417530">
    <property type="protein sequence ID" value="KZP23732.1"/>
    <property type="molecule type" value="Genomic_DNA"/>
</dbReference>
<sequence length="297" mass="32942">MVYSAEGYSNVPGRIFGGGAPALTNVKIRGISLPHCLPPLGAATRLSLDSWRSENIVIGVGDYSRTLGAISRASSLTHLTLSELPLGSPTGRSRPVTLPSLLSLKVIIPSAILEADDYCEYLFSSLILPNLDHLTLKFCHDYDLDAIITSTHITRELHPSHLRVKSIALYDTKVDVWNIDALSDLFPDVERLSISFGDESDGVSLLEFLEEAEVGEDESYTLWPHLTHVCVVASQDDPGKEEFESSLRAFVQSRKAVGLPLRCITFPAWSAVYDYSWYAKHDIDIRFCQDWERPSGF</sequence>
<name>A0A166M7Y9_9AGAM</name>
<protein>
    <recommendedName>
        <fullName evidence="3">F-box domain-containing protein</fullName>
    </recommendedName>
</protein>
<reference evidence="1 2" key="1">
    <citation type="journal article" date="2016" name="Mol. Biol. Evol.">
        <title>Comparative Genomics of Early-Diverging Mushroom-Forming Fungi Provides Insights into the Origins of Lignocellulose Decay Capabilities.</title>
        <authorList>
            <person name="Nagy L.G."/>
            <person name="Riley R."/>
            <person name="Tritt A."/>
            <person name="Adam C."/>
            <person name="Daum C."/>
            <person name="Floudas D."/>
            <person name="Sun H."/>
            <person name="Yadav J.S."/>
            <person name="Pangilinan J."/>
            <person name="Larsson K.H."/>
            <person name="Matsuura K."/>
            <person name="Barry K."/>
            <person name="Labutti K."/>
            <person name="Kuo R."/>
            <person name="Ohm R.A."/>
            <person name="Bhattacharya S.S."/>
            <person name="Shirouzu T."/>
            <person name="Yoshinaga Y."/>
            <person name="Martin F.M."/>
            <person name="Grigoriev I.V."/>
            <person name="Hibbett D.S."/>
        </authorList>
    </citation>
    <scope>NUCLEOTIDE SEQUENCE [LARGE SCALE GENOMIC DNA]</scope>
    <source>
        <strain evidence="1 2">CBS 109695</strain>
    </source>
</reference>
<dbReference type="SUPFAM" id="SSF52047">
    <property type="entry name" value="RNI-like"/>
    <property type="match status" value="1"/>
</dbReference>
<dbReference type="Proteomes" id="UP000076532">
    <property type="component" value="Unassembled WGS sequence"/>
</dbReference>
<keyword evidence="2" id="KW-1185">Reference proteome</keyword>
<accession>A0A166M7Y9</accession>
<dbReference type="AlphaFoldDB" id="A0A166M7Y9"/>
<evidence type="ECO:0008006" key="3">
    <source>
        <dbReference type="Google" id="ProtNLM"/>
    </source>
</evidence>
<organism evidence="1 2">
    <name type="scientific">Athelia psychrophila</name>
    <dbReference type="NCBI Taxonomy" id="1759441"/>
    <lineage>
        <taxon>Eukaryota</taxon>
        <taxon>Fungi</taxon>
        <taxon>Dikarya</taxon>
        <taxon>Basidiomycota</taxon>
        <taxon>Agaricomycotina</taxon>
        <taxon>Agaricomycetes</taxon>
        <taxon>Agaricomycetidae</taxon>
        <taxon>Atheliales</taxon>
        <taxon>Atheliaceae</taxon>
        <taxon>Athelia</taxon>
    </lineage>
</organism>